<evidence type="ECO:0000313" key="1">
    <source>
        <dbReference type="EMBL" id="EKO26233.1"/>
    </source>
</evidence>
<protein>
    <submittedName>
        <fullName evidence="1">Uncharacterized protein</fullName>
    </submittedName>
</protein>
<organism evidence="1 2">
    <name type="scientific">Leptospira interrogans str. UI 12621</name>
    <dbReference type="NCBI Taxonomy" id="1049937"/>
    <lineage>
        <taxon>Bacteria</taxon>
        <taxon>Pseudomonadati</taxon>
        <taxon>Spirochaetota</taxon>
        <taxon>Spirochaetia</taxon>
        <taxon>Leptospirales</taxon>
        <taxon>Leptospiraceae</taxon>
        <taxon>Leptospira</taxon>
    </lineage>
</organism>
<accession>A0A0F6HD41</accession>
<dbReference type="AlphaFoldDB" id="A0A0F6HD41"/>
<dbReference type="Proteomes" id="UP000006324">
    <property type="component" value="Unassembled WGS sequence"/>
</dbReference>
<comment type="caution">
    <text evidence="1">The sequence shown here is derived from an EMBL/GenBank/DDBJ whole genome shotgun (WGS) entry which is preliminary data.</text>
</comment>
<sequence>MSFDSYFLRWKVFLKVNKKEKAFRILSKIEETFDYEIVSLTYEEYWKDTSLYEANFRIYLNSKSIENAVFESLLLSQKLGFDWCVVGPIEIQPNQWNFEGVCNQPTFLSLNWANFKIDSE</sequence>
<proteinExistence type="predicted"/>
<dbReference type="RefSeq" id="WP_002119391.1">
    <property type="nucleotide sequence ID" value="NZ_AHNQ02000015.1"/>
</dbReference>
<evidence type="ECO:0000313" key="2">
    <source>
        <dbReference type="Proteomes" id="UP000006324"/>
    </source>
</evidence>
<name>A0A0F6HD41_LEPIR</name>
<reference evidence="1 2" key="1">
    <citation type="submission" date="2012-09" db="EMBL/GenBank/DDBJ databases">
        <authorList>
            <person name="Harkins D.M."/>
            <person name="Durkin A.S."/>
            <person name="Brinkac L.M."/>
            <person name="Selengut J.D."/>
            <person name="Sanka R."/>
            <person name="DePew J."/>
            <person name="Purushe J."/>
            <person name="Chanthongthip A."/>
            <person name="Lattana O."/>
            <person name="Phetsouvanh R."/>
            <person name="Newton P.N."/>
            <person name="Vinetz J.M."/>
            <person name="Sutton G.G."/>
            <person name="Nelson W.C."/>
            <person name="Fouts D.E."/>
        </authorList>
    </citation>
    <scope>NUCLEOTIDE SEQUENCE [LARGE SCALE GENOMIC DNA]</scope>
    <source>
        <strain evidence="1 2">UI 12621</strain>
    </source>
</reference>
<dbReference type="EMBL" id="AHNQ02000015">
    <property type="protein sequence ID" value="EKO26233.1"/>
    <property type="molecule type" value="Genomic_DNA"/>
</dbReference>
<gene>
    <name evidence="1" type="ORF">LEP1GSC104_2882</name>
</gene>